<accession>A0A4U5MG39</accession>
<reference evidence="1 2" key="2">
    <citation type="journal article" date="2019" name="G3 (Bethesda)">
        <title>Hybrid Assembly of the Genome of the Entomopathogenic Nematode Steinernema carpocapsae Identifies the X-Chromosome.</title>
        <authorList>
            <person name="Serra L."/>
            <person name="Macchietto M."/>
            <person name="Macias-Munoz A."/>
            <person name="McGill C.J."/>
            <person name="Rodriguez I.M."/>
            <person name="Rodriguez B."/>
            <person name="Murad R."/>
            <person name="Mortazavi A."/>
        </authorList>
    </citation>
    <scope>NUCLEOTIDE SEQUENCE [LARGE SCALE GENOMIC DNA]</scope>
    <source>
        <strain evidence="1 2">ALL</strain>
    </source>
</reference>
<reference evidence="1 2" key="1">
    <citation type="journal article" date="2015" name="Genome Biol.">
        <title>Comparative genomics of Steinernema reveals deeply conserved gene regulatory networks.</title>
        <authorList>
            <person name="Dillman A.R."/>
            <person name="Macchietto M."/>
            <person name="Porter C.F."/>
            <person name="Rogers A."/>
            <person name="Williams B."/>
            <person name="Antoshechkin I."/>
            <person name="Lee M.M."/>
            <person name="Goodwin Z."/>
            <person name="Lu X."/>
            <person name="Lewis E.E."/>
            <person name="Goodrich-Blair H."/>
            <person name="Stock S.P."/>
            <person name="Adams B.J."/>
            <person name="Sternberg P.W."/>
            <person name="Mortazavi A."/>
        </authorList>
    </citation>
    <scope>NUCLEOTIDE SEQUENCE [LARGE SCALE GENOMIC DNA]</scope>
    <source>
        <strain evidence="1 2">ALL</strain>
    </source>
</reference>
<dbReference type="EMBL" id="AZBU02000008">
    <property type="protein sequence ID" value="TKR68220.1"/>
    <property type="molecule type" value="Genomic_DNA"/>
</dbReference>
<organism evidence="1 2">
    <name type="scientific">Steinernema carpocapsae</name>
    <name type="common">Entomopathogenic nematode</name>
    <dbReference type="NCBI Taxonomy" id="34508"/>
    <lineage>
        <taxon>Eukaryota</taxon>
        <taxon>Metazoa</taxon>
        <taxon>Ecdysozoa</taxon>
        <taxon>Nematoda</taxon>
        <taxon>Chromadorea</taxon>
        <taxon>Rhabditida</taxon>
        <taxon>Tylenchina</taxon>
        <taxon>Panagrolaimomorpha</taxon>
        <taxon>Strongyloidoidea</taxon>
        <taxon>Steinernematidae</taxon>
        <taxon>Steinernema</taxon>
    </lineage>
</organism>
<dbReference type="GO" id="GO:0008080">
    <property type="term" value="F:N-acetyltransferase activity"/>
    <property type="evidence" value="ECO:0007669"/>
    <property type="project" value="TreeGrafter"/>
</dbReference>
<comment type="caution">
    <text evidence="1">The sequence shown here is derived from an EMBL/GenBank/DDBJ whole genome shotgun (WGS) entry which is preliminary data.</text>
</comment>
<evidence type="ECO:0008006" key="3">
    <source>
        <dbReference type="Google" id="ProtNLM"/>
    </source>
</evidence>
<gene>
    <name evidence="1" type="ORF">L596_024231</name>
</gene>
<dbReference type="OrthoDB" id="8191594at2759"/>
<dbReference type="Proteomes" id="UP000298663">
    <property type="component" value="Unassembled WGS sequence"/>
</dbReference>
<evidence type="ECO:0000313" key="1">
    <source>
        <dbReference type="EMBL" id="TKR68220.1"/>
    </source>
</evidence>
<dbReference type="Gene3D" id="3.40.630.30">
    <property type="match status" value="1"/>
</dbReference>
<dbReference type="PANTHER" id="PTHR20905:SF30">
    <property type="entry name" value="N-ACETYLTRANSFERASE DOMAIN-CONTAINING PROTEIN"/>
    <property type="match status" value="1"/>
</dbReference>
<keyword evidence="2" id="KW-1185">Reference proteome</keyword>
<sequence>MVTQEEVAIRRATASDADQIVEFVVKNIGTTSPINMALEFEENDSRAAYEAKIRDGISEGLSLVVVDRSTQALLGCSIVTKWSRDNSKNFKMPFPETLKSQLYYNMLNPIAAEFWKLCPKDVNVVARGFVLLLLPEIRGHKIGAQLGNYLNDSFFEKNGLDGAAGVATSRSNYINSLKKGGVPLVEMEYEDYFNSIGLRFRNNLPDGTTKCCLMFKPTKKHANFKPAVVKMEVCASKL</sequence>
<protein>
    <recommendedName>
        <fullName evidence="3">N-acetyltransferase domain-containing protein</fullName>
    </recommendedName>
</protein>
<dbReference type="AlphaFoldDB" id="A0A4U5MG39"/>
<dbReference type="InterPro" id="IPR016181">
    <property type="entry name" value="Acyl_CoA_acyltransferase"/>
</dbReference>
<name>A0A4U5MG39_STECR</name>
<proteinExistence type="predicted"/>
<dbReference type="STRING" id="34508.A0A4U5MG39"/>
<dbReference type="PANTHER" id="PTHR20905">
    <property type="entry name" value="N-ACETYLTRANSFERASE-RELATED"/>
    <property type="match status" value="1"/>
</dbReference>
<evidence type="ECO:0000313" key="2">
    <source>
        <dbReference type="Proteomes" id="UP000298663"/>
    </source>
</evidence>
<dbReference type="SUPFAM" id="SSF55729">
    <property type="entry name" value="Acyl-CoA N-acyltransferases (Nat)"/>
    <property type="match status" value="1"/>
</dbReference>